<comment type="caution">
    <text evidence="3">The sequence shown here is derived from an EMBL/GenBank/DDBJ whole genome shotgun (WGS) entry which is preliminary data.</text>
</comment>
<evidence type="ECO:0000256" key="1">
    <source>
        <dbReference type="SAM" id="MobiDB-lite"/>
    </source>
</evidence>
<name>A0A833J997_9HYPH</name>
<dbReference type="Pfam" id="PF18932">
    <property type="entry name" value="DUF5681"/>
    <property type="match status" value="1"/>
</dbReference>
<organism evidence="3 4">
    <name type="scientific">Methylorubrum populi</name>
    <dbReference type="NCBI Taxonomy" id="223967"/>
    <lineage>
        <taxon>Bacteria</taxon>
        <taxon>Pseudomonadati</taxon>
        <taxon>Pseudomonadota</taxon>
        <taxon>Alphaproteobacteria</taxon>
        <taxon>Hyphomicrobiales</taxon>
        <taxon>Methylobacteriaceae</taxon>
        <taxon>Methylorubrum</taxon>
    </lineage>
</organism>
<evidence type="ECO:0000259" key="2">
    <source>
        <dbReference type="Pfam" id="PF18932"/>
    </source>
</evidence>
<feature type="region of interest" description="Disordered" evidence="1">
    <location>
        <begin position="1"/>
        <end position="24"/>
    </location>
</feature>
<reference evidence="3 4" key="1">
    <citation type="submission" date="2019-10" db="EMBL/GenBank/DDBJ databases">
        <title>Draft Genome Sequence of the Caffeine Degrading Methylotroph Methylorubrum populi PINKEL.</title>
        <authorList>
            <person name="Dawson S.C."/>
            <person name="Zhang X."/>
            <person name="Wright M.E."/>
            <person name="Sharma G."/>
            <person name="Langner J.T."/>
            <person name="Ditty J.L."/>
            <person name="Subuyuj G.A."/>
        </authorList>
    </citation>
    <scope>NUCLEOTIDE SEQUENCE [LARGE SCALE GENOMIC DNA]</scope>
    <source>
        <strain evidence="3 4">Pinkel</strain>
    </source>
</reference>
<sequence>MRGSGRQFEEGQSGNPAGRPKGARNRTTLAMQALLEGEAEALTRKAIEMAQEGDAVAMRMCLDRLLPVRKDRHVTFDLPTIETTADIPKATAALLHAVSSGEITPSEAADIGRAVEAHAKTIEVRDLQERIERLEQRDQQ</sequence>
<accession>A0A833J997</accession>
<evidence type="ECO:0000313" key="3">
    <source>
        <dbReference type="EMBL" id="KAB7785982.1"/>
    </source>
</evidence>
<proteinExistence type="predicted"/>
<feature type="domain" description="DUF5681" evidence="2">
    <location>
        <begin position="6"/>
        <end position="66"/>
    </location>
</feature>
<dbReference type="EMBL" id="WEKV01000008">
    <property type="protein sequence ID" value="KAB7785982.1"/>
    <property type="molecule type" value="Genomic_DNA"/>
</dbReference>
<evidence type="ECO:0000313" key="4">
    <source>
        <dbReference type="Proteomes" id="UP000469949"/>
    </source>
</evidence>
<protein>
    <recommendedName>
        <fullName evidence="2">DUF5681 domain-containing protein</fullName>
    </recommendedName>
</protein>
<dbReference type="InterPro" id="IPR043736">
    <property type="entry name" value="DUF5681"/>
</dbReference>
<dbReference type="RefSeq" id="WP_152276727.1">
    <property type="nucleotide sequence ID" value="NZ_WEKV01000008.1"/>
</dbReference>
<dbReference type="AlphaFoldDB" id="A0A833J997"/>
<dbReference type="Proteomes" id="UP000469949">
    <property type="component" value="Unassembled WGS sequence"/>
</dbReference>
<gene>
    <name evidence="3" type="ORF">F8B43_1383</name>
</gene>